<keyword evidence="3" id="KW-1185">Reference proteome</keyword>
<feature type="region of interest" description="Disordered" evidence="1">
    <location>
        <begin position="18"/>
        <end position="37"/>
    </location>
</feature>
<dbReference type="EMBL" id="CATWAF010000007">
    <property type="protein sequence ID" value="CAJ0704701.1"/>
    <property type="molecule type" value="Genomic_DNA"/>
</dbReference>
<name>A0AAD2B7L5_9RALS</name>
<gene>
    <name evidence="2" type="ORF">LMG18091_04247</name>
</gene>
<reference evidence="2 3" key="1">
    <citation type="submission" date="2023-07" db="EMBL/GenBank/DDBJ databases">
        <authorList>
            <person name="Peeters C."/>
        </authorList>
    </citation>
    <scope>NUCLEOTIDE SEQUENCE [LARGE SCALE GENOMIC DNA]</scope>
    <source>
        <strain evidence="2 3">LMG 18091</strain>
    </source>
</reference>
<evidence type="ECO:0000256" key="1">
    <source>
        <dbReference type="SAM" id="MobiDB-lite"/>
    </source>
</evidence>
<protein>
    <submittedName>
        <fullName evidence="2">Uncharacterized protein</fullName>
    </submittedName>
</protein>
<accession>A0AAD2B7L5</accession>
<dbReference type="AlphaFoldDB" id="A0AAD2B7L5"/>
<dbReference type="Proteomes" id="UP001189915">
    <property type="component" value="Unassembled WGS sequence"/>
</dbReference>
<sequence>MMMRPNVDSARSSDLLIHHPALRHSQSKPLPDATDFL</sequence>
<organism evidence="2 3">
    <name type="scientific">Ralstonia wenshanensis</name>
    <dbReference type="NCBI Taxonomy" id="2842456"/>
    <lineage>
        <taxon>Bacteria</taxon>
        <taxon>Pseudomonadati</taxon>
        <taxon>Pseudomonadota</taxon>
        <taxon>Betaproteobacteria</taxon>
        <taxon>Burkholderiales</taxon>
        <taxon>Burkholderiaceae</taxon>
        <taxon>Ralstonia</taxon>
    </lineage>
</organism>
<comment type="caution">
    <text evidence="2">The sequence shown here is derived from an EMBL/GenBank/DDBJ whole genome shotgun (WGS) entry which is preliminary data.</text>
</comment>
<evidence type="ECO:0000313" key="3">
    <source>
        <dbReference type="Proteomes" id="UP001189915"/>
    </source>
</evidence>
<proteinExistence type="predicted"/>
<evidence type="ECO:0000313" key="2">
    <source>
        <dbReference type="EMBL" id="CAJ0704701.1"/>
    </source>
</evidence>